<dbReference type="Gene3D" id="1.10.287.470">
    <property type="entry name" value="Helix hairpin bin"/>
    <property type="match status" value="1"/>
</dbReference>
<dbReference type="Gene3D" id="2.40.420.20">
    <property type="match status" value="1"/>
</dbReference>
<feature type="domain" description="Multidrug resistance protein MdtA-like C-terminal permuted SH3" evidence="7">
    <location>
        <begin position="294"/>
        <end position="355"/>
    </location>
</feature>
<dbReference type="RefSeq" id="WP_160986767.1">
    <property type="nucleotide sequence ID" value="NZ_WVTD01000013.1"/>
</dbReference>
<sequence>MKKITPALVLLLSACGGGGEQPAPAGPTEVGVVTVREEAVVLSSELPGRTSAYESSDVRPQVNGLILERLFTEGDYVKEGQALYRIDPAPYRAQVASAQAALARARSAIASTAALARRYNELVKINAISRQEAENATVGAQQARADVAAQEAALRTAQIDLARTTIRAPISGRIGRSTFTTGALVSASQADPLTTIQRLDPMFVDIQQSSADVLRLRQQLLSGELSRGGGAARVRLKLEDGSTYPEEGVLKFTDVTVDPTTGSQIVRAQFPNKRGLLLPGMYVRAELIEGTRSNGILVPQAAVTRDEKGNPTVLVVGAQGKVEMRKLTAPRTVGSNWLVTAGLKAGDKVILEGGQNLRPGAPVKPVPVQANAGAAPQGAAGTAGQPRQGATPGQTQGAGAAQGQAQGQPQGQAQGQ</sequence>
<dbReference type="NCBIfam" id="TIGR01730">
    <property type="entry name" value="RND_mfp"/>
    <property type="match status" value="1"/>
</dbReference>
<protein>
    <submittedName>
        <fullName evidence="8">Efflux RND transporter periplasmic adaptor subunit</fullName>
    </submittedName>
</protein>
<dbReference type="InterPro" id="IPR058624">
    <property type="entry name" value="MdtA-like_HH"/>
</dbReference>
<feature type="domain" description="Multidrug resistance protein MdtA-like alpha-helical hairpin" evidence="4">
    <location>
        <begin position="95"/>
        <end position="163"/>
    </location>
</feature>
<dbReference type="Gene3D" id="2.40.30.170">
    <property type="match status" value="1"/>
</dbReference>
<dbReference type="Pfam" id="PF25944">
    <property type="entry name" value="Beta-barrel_RND"/>
    <property type="match status" value="1"/>
</dbReference>
<dbReference type="Pfam" id="PF25967">
    <property type="entry name" value="RND-MFP_C"/>
    <property type="match status" value="1"/>
</dbReference>
<organism evidence="8 9">
    <name type="scientific">Novosphingobium silvae</name>
    <dbReference type="NCBI Taxonomy" id="2692619"/>
    <lineage>
        <taxon>Bacteria</taxon>
        <taxon>Pseudomonadati</taxon>
        <taxon>Pseudomonadota</taxon>
        <taxon>Alphaproteobacteria</taxon>
        <taxon>Sphingomonadales</taxon>
        <taxon>Sphingomonadaceae</taxon>
        <taxon>Novosphingobium</taxon>
    </lineage>
</organism>
<comment type="similarity">
    <text evidence="2">Belongs to the membrane fusion protein (MFP) (TC 8.A.1) family.</text>
</comment>
<feature type="domain" description="Multidrug resistance protein MdtA-like beta-barrel" evidence="6">
    <location>
        <begin position="201"/>
        <end position="290"/>
    </location>
</feature>
<dbReference type="GO" id="GO:0022857">
    <property type="term" value="F:transmembrane transporter activity"/>
    <property type="evidence" value="ECO:0007669"/>
    <property type="project" value="InterPro"/>
</dbReference>
<dbReference type="Pfam" id="PF25876">
    <property type="entry name" value="HH_MFP_RND"/>
    <property type="match status" value="1"/>
</dbReference>
<dbReference type="InterPro" id="IPR058626">
    <property type="entry name" value="MdtA-like_b-barrel"/>
</dbReference>
<feature type="region of interest" description="Disordered" evidence="3">
    <location>
        <begin position="356"/>
        <end position="416"/>
    </location>
</feature>
<proteinExistence type="inferred from homology"/>
<dbReference type="PANTHER" id="PTHR30158">
    <property type="entry name" value="ACRA/E-RELATED COMPONENT OF DRUG EFFLUX TRANSPORTER"/>
    <property type="match status" value="1"/>
</dbReference>
<dbReference type="AlphaFoldDB" id="A0A7X4K8G9"/>
<dbReference type="SUPFAM" id="SSF111369">
    <property type="entry name" value="HlyD-like secretion proteins"/>
    <property type="match status" value="1"/>
</dbReference>
<evidence type="ECO:0000259" key="7">
    <source>
        <dbReference type="Pfam" id="PF25967"/>
    </source>
</evidence>
<accession>A0A7X4K8G9</accession>
<comment type="caution">
    <text evidence="8">The sequence shown here is derived from an EMBL/GenBank/DDBJ whole genome shotgun (WGS) entry which is preliminary data.</text>
</comment>
<feature type="domain" description="Multidrug resistance protein MdtA-like barrel-sandwich hybrid" evidence="5">
    <location>
        <begin position="56"/>
        <end position="197"/>
    </location>
</feature>
<dbReference type="PROSITE" id="PS51257">
    <property type="entry name" value="PROKAR_LIPOPROTEIN"/>
    <property type="match status" value="1"/>
</dbReference>
<gene>
    <name evidence="8" type="ORF">GR702_15965</name>
</gene>
<dbReference type="Gene3D" id="2.40.50.100">
    <property type="match status" value="1"/>
</dbReference>
<comment type="subcellular location">
    <subcellularLocation>
        <location evidence="1">Cell envelope</location>
    </subcellularLocation>
</comment>
<dbReference type="EMBL" id="WVTD01000013">
    <property type="protein sequence ID" value="MYL99264.1"/>
    <property type="molecule type" value="Genomic_DNA"/>
</dbReference>
<reference evidence="8 9" key="1">
    <citation type="submission" date="2019-12" db="EMBL/GenBank/DDBJ databases">
        <authorList>
            <person name="Feng G."/>
            <person name="Zhu H."/>
        </authorList>
    </citation>
    <scope>NUCLEOTIDE SEQUENCE [LARGE SCALE GENOMIC DNA]</scope>
    <source>
        <strain evidence="8 9">FGD1</strain>
    </source>
</reference>
<evidence type="ECO:0000313" key="9">
    <source>
        <dbReference type="Proteomes" id="UP000465810"/>
    </source>
</evidence>
<dbReference type="Proteomes" id="UP000465810">
    <property type="component" value="Unassembled WGS sequence"/>
</dbReference>
<evidence type="ECO:0000259" key="6">
    <source>
        <dbReference type="Pfam" id="PF25944"/>
    </source>
</evidence>
<evidence type="ECO:0000256" key="1">
    <source>
        <dbReference type="ARBA" id="ARBA00004196"/>
    </source>
</evidence>
<evidence type="ECO:0000259" key="4">
    <source>
        <dbReference type="Pfam" id="PF25876"/>
    </source>
</evidence>
<dbReference type="InterPro" id="IPR058627">
    <property type="entry name" value="MdtA-like_C"/>
</dbReference>
<dbReference type="PANTHER" id="PTHR30158:SF3">
    <property type="entry name" value="MULTIDRUG EFFLUX PUMP SUBUNIT ACRA-RELATED"/>
    <property type="match status" value="1"/>
</dbReference>
<dbReference type="GO" id="GO:0046677">
    <property type="term" value="P:response to antibiotic"/>
    <property type="evidence" value="ECO:0007669"/>
    <property type="project" value="TreeGrafter"/>
</dbReference>
<evidence type="ECO:0000256" key="2">
    <source>
        <dbReference type="ARBA" id="ARBA00009477"/>
    </source>
</evidence>
<feature type="compositionally biased region" description="Low complexity" evidence="3">
    <location>
        <begin position="366"/>
        <end position="416"/>
    </location>
</feature>
<dbReference type="InterPro" id="IPR006143">
    <property type="entry name" value="RND_pump_MFP"/>
</dbReference>
<evidence type="ECO:0000256" key="3">
    <source>
        <dbReference type="SAM" id="MobiDB-lite"/>
    </source>
</evidence>
<evidence type="ECO:0000259" key="5">
    <source>
        <dbReference type="Pfam" id="PF25917"/>
    </source>
</evidence>
<keyword evidence="9" id="KW-1185">Reference proteome</keyword>
<dbReference type="GO" id="GO:0005886">
    <property type="term" value="C:plasma membrane"/>
    <property type="evidence" value="ECO:0007669"/>
    <property type="project" value="UniProtKB-SubCell"/>
</dbReference>
<evidence type="ECO:0000313" key="8">
    <source>
        <dbReference type="EMBL" id="MYL99264.1"/>
    </source>
</evidence>
<name>A0A7X4K8G9_9SPHN</name>
<dbReference type="Pfam" id="PF25917">
    <property type="entry name" value="BSH_RND"/>
    <property type="match status" value="1"/>
</dbReference>
<dbReference type="FunFam" id="2.40.420.20:FF:000001">
    <property type="entry name" value="Efflux RND transporter periplasmic adaptor subunit"/>
    <property type="match status" value="1"/>
</dbReference>
<dbReference type="InterPro" id="IPR058625">
    <property type="entry name" value="MdtA-like_BSH"/>
</dbReference>